<evidence type="ECO:0000256" key="7">
    <source>
        <dbReference type="ARBA" id="ARBA00023136"/>
    </source>
</evidence>
<proteinExistence type="inferred from homology"/>
<evidence type="ECO:0000256" key="1">
    <source>
        <dbReference type="ARBA" id="ARBA00004141"/>
    </source>
</evidence>
<gene>
    <name evidence="9" type="ORF">FE782_31300</name>
</gene>
<evidence type="ECO:0000256" key="2">
    <source>
        <dbReference type="ARBA" id="ARBA00007998"/>
    </source>
</evidence>
<dbReference type="OrthoDB" id="2661055at2"/>
<name>A0A5R9FZZ0_9BACL</name>
<evidence type="ECO:0000313" key="10">
    <source>
        <dbReference type="Proteomes" id="UP000309676"/>
    </source>
</evidence>
<dbReference type="EMBL" id="VCIW01000040">
    <property type="protein sequence ID" value="TLS48319.1"/>
    <property type="molecule type" value="Genomic_DNA"/>
</dbReference>
<dbReference type="Proteomes" id="UP000309676">
    <property type="component" value="Unassembled WGS sequence"/>
</dbReference>
<dbReference type="InterPro" id="IPR004761">
    <property type="entry name" value="Spore_GerAB"/>
</dbReference>
<evidence type="ECO:0000256" key="8">
    <source>
        <dbReference type="SAM" id="Phobius"/>
    </source>
</evidence>
<dbReference type="NCBIfam" id="TIGR00912">
    <property type="entry name" value="2A0309"/>
    <property type="match status" value="1"/>
</dbReference>
<feature type="transmembrane region" description="Helical" evidence="8">
    <location>
        <begin position="146"/>
        <end position="164"/>
    </location>
</feature>
<comment type="similarity">
    <text evidence="2">Belongs to the amino acid-polyamine-organocation (APC) superfamily. Spore germination protein (SGP) (TC 2.A.3.9) family.</text>
</comment>
<feature type="transmembrane region" description="Helical" evidence="8">
    <location>
        <begin position="12"/>
        <end position="36"/>
    </location>
</feature>
<evidence type="ECO:0000256" key="5">
    <source>
        <dbReference type="ARBA" id="ARBA00022692"/>
    </source>
</evidence>
<keyword evidence="5 8" id="KW-0812">Transmembrane</keyword>
<dbReference type="GO" id="GO:0009847">
    <property type="term" value="P:spore germination"/>
    <property type="evidence" value="ECO:0007669"/>
    <property type="project" value="InterPro"/>
</dbReference>
<feature type="transmembrane region" description="Helical" evidence="8">
    <location>
        <begin position="334"/>
        <end position="356"/>
    </location>
</feature>
<feature type="transmembrane region" description="Helical" evidence="8">
    <location>
        <begin position="81"/>
        <end position="102"/>
    </location>
</feature>
<evidence type="ECO:0000313" key="9">
    <source>
        <dbReference type="EMBL" id="TLS48319.1"/>
    </source>
</evidence>
<keyword evidence="7 8" id="KW-0472">Membrane</keyword>
<reference evidence="9 10" key="1">
    <citation type="submission" date="2019-05" db="EMBL/GenBank/DDBJ databases">
        <authorList>
            <person name="Narsing Rao M.P."/>
            <person name="Li W.J."/>
        </authorList>
    </citation>
    <scope>NUCLEOTIDE SEQUENCE [LARGE SCALE GENOMIC DNA]</scope>
    <source>
        <strain evidence="9 10">SYSU_K30003</strain>
    </source>
</reference>
<evidence type="ECO:0000256" key="4">
    <source>
        <dbReference type="ARBA" id="ARBA00022544"/>
    </source>
</evidence>
<feature type="transmembrane region" description="Helical" evidence="8">
    <location>
        <begin position="218"/>
        <end position="240"/>
    </location>
</feature>
<evidence type="ECO:0000256" key="6">
    <source>
        <dbReference type="ARBA" id="ARBA00022989"/>
    </source>
</evidence>
<dbReference type="RefSeq" id="WP_138198273.1">
    <property type="nucleotide sequence ID" value="NZ_VCIW01000040.1"/>
</dbReference>
<dbReference type="Pfam" id="PF03845">
    <property type="entry name" value="Spore_permease"/>
    <property type="match status" value="1"/>
</dbReference>
<keyword evidence="10" id="KW-1185">Reference proteome</keyword>
<feature type="transmembrane region" description="Helical" evidence="8">
    <location>
        <begin position="304"/>
        <end position="322"/>
    </location>
</feature>
<dbReference type="PANTHER" id="PTHR34975:SF2">
    <property type="entry name" value="SPORE GERMINATION PROTEIN A2"/>
    <property type="match status" value="1"/>
</dbReference>
<feature type="transmembrane region" description="Helical" evidence="8">
    <location>
        <begin position="270"/>
        <end position="292"/>
    </location>
</feature>
<keyword evidence="6 8" id="KW-1133">Transmembrane helix</keyword>
<dbReference type="Gene3D" id="1.20.1740.10">
    <property type="entry name" value="Amino acid/polyamine transporter I"/>
    <property type="match status" value="1"/>
</dbReference>
<organism evidence="9 10">
    <name type="scientific">Paenibacillus antri</name>
    <dbReference type="NCBI Taxonomy" id="2582848"/>
    <lineage>
        <taxon>Bacteria</taxon>
        <taxon>Bacillati</taxon>
        <taxon>Bacillota</taxon>
        <taxon>Bacilli</taxon>
        <taxon>Bacillales</taxon>
        <taxon>Paenibacillaceae</taxon>
        <taxon>Paenibacillus</taxon>
    </lineage>
</organism>
<protein>
    <submittedName>
        <fullName evidence="9">Spore gernimation protein</fullName>
    </submittedName>
</protein>
<comment type="subcellular location">
    <subcellularLocation>
        <location evidence="1">Membrane</location>
        <topology evidence="1">Multi-pass membrane protein</topology>
    </subcellularLocation>
</comment>
<feature type="transmembrane region" description="Helical" evidence="8">
    <location>
        <begin position="42"/>
        <end position="61"/>
    </location>
</feature>
<keyword evidence="3" id="KW-0813">Transport</keyword>
<feature type="transmembrane region" description="Helical" evidence="8">
    <location>
        <begin position="184"/>
        <end position="206"/>
    </location>
</feature>
<dbReference type="GO" id="GO:0016020">
    <property type="term" value="C:membrane"/>
    <property type="evidence" value="ECO:0007669"/>
    <property type="project" value="UniProtKB-SubCell"/>
</dbReference>
<evidence type="ECO:0000256" key="3">
    <source>
        <dbReference type="ARBA" id="ARBA00022448"/>
    </source>
</evidence>
<dbReference type="PANTHER" id="PTHR34975">
    <property type="entry name" value="SPORE GERMINATION PROTEIN A2"/>
    <property type="match status" value="1"/>
</dbReference>
<accession>A0A5R9FZZ0</accession>
<keyword evidence="4" id="KW-0309">Germination</keyword>
<dbReference type="AlphaFoldDB" id="A0A5R9FZZ0"/>
<feature type="transmembrane region" description="Helical" evidence="8">
    <location>
        <begin position="117"/>
        <end position="134"/>
    </location>
</feature>
<sequence>MKPEKVITVVQATSILVSTIVGVGVLPLPLFAVTAAESGAPFATVVAMSIASVGLVIVTMLGMRFPKLTFPELSERIIGKWLAAPMTLLIIAFFAVLTALAAREFGTVVVTSVLKNTPIEVTVFVMLLLAALSARADVRSFSYMHMFYLPVVLVPALIIAGLSLKNSNLLYLMPIFGNRRPDFFGGVFTIAALFQGYFIMTTVIPFMRRPKKAMIASVFGMGIAGGLYLLLVVAVVAVFGPMETKNLLWPTLELAKTTALPANVLERLDAAFLSVWVTAVFTTLLSSYFLTVRNMNELLRLKDHKPFTFFMLPFVFLIAMLPENVLNLYQVIEIVGRIGLILTLLYPGALLLIAALRGLRGEAA</sequence>
<comment type="caution">
    <text evidence="9">The sequence shown here is derived from an EMBL/GenBank/DDBJ whole genome shotgun (WGS) entry which is preliminary data.</text>
</comment>